<keyword evidence="4" id="KW-0802">TPR repeat</keyword>
<dbReference type="EMBL" id="MPUH01000248">
    <property type="protein sequence ID" value="OMJ85074.1"/>
    <property type="molecule type" value="Genomic_DNA"/>
</dbReference>
<sequence>MFDEFSGKDLSNIPRARDDGSSNYSEEEEDKLDIPINPDPNNLSFHKIIKKSGEGNEKPGDLDEVTVEIDQDSSPVQHLLKLQDQLPEISKLIQSMKKNEVSEFFIDSSSKGIYKLIDWVQIKDILNDGSLIKRVTKPGMGYELIEYKDDVKMNIRIYQRQIDYINTTQIVSCEVPAISGGLFEILKTMKLLEQATVKVSNPYFLSNFQNLCQVTEGDIYIDLSIEDLKKVEDMYLDGSFYKKYFIEGDGKNLPNPNALVRIHYKLEIAGNIVLSNFDQELLEIRMDEDEVPSLWTHCLRQMKEGDVMKVDCNMMGLHANYLNDGLNPKYNYDTYAIQDIHSCVFYISLVSFDMGKVNYNMTYEDRCVEANRIKDAGNKLFKIGRYDKALEKYEAANSSLEPITDCPYLLRPLHLLLFGNITLTYLKMEKWHEAETNARKVLEHNPSDVKALYRRALARIELENFDPAMQDLKNAKMNCEEKGDKDMLAAVCKEINRVNILMKSIKQKEKNMYSKLFSN</sequence>
<comment type="catalytic activity">
    <reaction evidence="1">
        <text>[protein]-peptidylproline (omega=180) = [protein]-peptidylproline (omega=0)</text>
        <dbReference type="Rhea" id="RHEA:16237"/>
        <dbReference type="Rhea" id="RHEA-COMP:10747"/>
        <dbReference type="Rhea" id="RHEA-COMP:10748"/>
        <dbReference type="ChEBI" id="CHEBI:83833"/>
        <dbReference type="ChEBI" id="CHEBI:83834"/>
        <dbReference type="EC" id="5.2.1.8"/>
    </reaction>
</comment>
<evidence type="ECO:0000256" key="6">
    <source>
        <dbReference type="ARBA" id="ARBA00023235"/>
    </source>
</evidence>
<dbReference type="PANTHER" id="PTHR46512:SF9">
    <property type="entry name" value="PEPTIDYLPROLYL ISOMERASE"/>
    <property type="match status" value="1"/>
</dbReference>
<dbReference type="InterPro" id="IPR001179">
    <property type="entry name" value="PPIase_FKBP_dom"/>
</dbReference>
<evidence type="ECO:0000256" key="2">
    <source>
        <dbReference type="ARBA" id="ARBA00013194"/>
    </source>
</evidence>
<dbReference type="Gene3D" id="1.25.40.10">
    <property type="entry name" value="Tetratricopeptide repeat domain"/>
    <property type="match status" value="1"/>
</dbReference>
<dbReference type="OrthoDB" id="292604at2759"/>
<dbReference type="InterPro" id="IPR019734">
    <property type="entry name" value="TPR_rpt"/>
</dbReference>
<evidence type="ECO:0000256" key="5">
    <source>
        <dbReference type="ARBA" id="ARBA00023110"/>
    </source>
</evidence>
<evidence type="ECO:0000256" key="7">
    <source>
        <dbReference type="SAM" id="MobiDB-lite"/>
    </source>
</evidence>
<name>A0A1R2C7S7_9CILI</name>
<evidence type="ECO:0000313" key="9">
    <source>
        <dbReference type="EMBL" id="OMJ85074.1"/>
    </source>
</evidence>
<dbReference type="AlphaFoldDB" id="A0A1R2C7S7"/>
<dbReference type="InterPro" id="IPR046357">
    <property type="entry name" value="PPIase_dom_sf"/>
</dbReference>
<dbReference type="SMART" id="SM00028">
    <property type="entry name" value="TPR"/>
    <property type="match status" value="3"/>
</dbReference>
<keyword evidence="3" id="KW-0677">Repeat</keyword>
<comment type="caution">
    <text evidence="9">The sequence shown here is derived from an EMBL/GenBank/DDBJ whole genome shotgun (WGS) entry which is preliminary data.</text>
</comment>
<feature type="region of interest" description="Disordered" evidence="7">
    <location>
        <begin position="1"/>
        <end position="42"/>
    </location>
</feature>
<gene>
    <name evidence="9" type="ORF">SteCoe_13659</name>
</gene>
<dbReference type="InterPro" id="IPR050754">
    <property type="entry name" value="FKBP4/5/8-like"/>
</dbReference>
<keyword evidence="10" id="KW-1185">Reference proteome</keyword>
<evidence type="ECO:0000256" key="1">
    <source>
        <dbReference type="ARBA" id="ARBA00000971"/>
    </source>
</evidence>
<evidence type="ECO:0000256" key="3">
    <source>
        <dbReference type="ARBA" id="ARBA00022737"/>
    </source>
</evidence>
<proteinExistence type="predicted"/>
<accession>A0A1R2C7S7</accession>
<dbReference type="Proteomes" id="UP000187209">
    <property type="component" value="Unassembled WGS sequence"/>
</dbReference>
<organism evidence="9 10">
    <name type="scientific">Stentor coeruleus</name>
    <dbReference type="NCBI Taxonomy" id="5963"/>
    <lineage>
        <taxon>Eukaryota</taxon>
        <taxon>Sar</taxon>
        <taxon>Alveolata</taxon>
        <taxon>Ciliophora</taxon>
        <taxon>Postciliodesmatophora</taxon>
        <taxon>Heterotrichea</taxon>
        <taxon>Heterotrichida</taxon>
        <taxon>Stentoridae</taxon>
        <taxon>Stentor</taxon>
    </lineage>
</organism>
<dbReference type="EC" id="5.2.1.8" evidence="2"/>
<dbReference type="Pfam" id="PF00254">
    <property type="entry name" value="FKBP_C"/>
    <property type="match status" value="1"/>
</dbReference>
<keyword evidence="5" id="KW-0697">Rotamase</keyword>
<keyword evidence="6" id="KW-0413">Isomerase</keyword>
<dbReference type="Gene3D" id="3.10.50.40">
    <property type="match status" value="1"/>
</dbReference>
<dbReference type="SUPFAM" id="SSF54534">
    <property type="entry name" value="FKBP-like"/>
    <property type="match status" value="1"/>
</dbReference>
<evidence type="ECO:0000313" key="10">
    <source>
        <dbReference type="Proteomes" id="UP000187209"/>
    </source>
</evidence>
<protein>
    <recommendedName>
        <fullName evidence="2">peptidylprolyl isomerase</fullName>
        <ecNumber evidence="2">5.2.1.8</ecNumber>
    </recommendedName>
</protein>
<evidence type="ECO:0000259" key="8">
    <source>
        <dbReference type="Pfam" id="PF00254"/>
    </source>
</evidence>
<dbReference type="GO" id="GO:0003755">
    <property type="term" value="F:peptidyl-prolyl cis-trans isomerase activity"/>
    <property type="evidence" value="ECO:0007669"/>
    <property type="project" value="UniProtKB-EC"/>
</dbReference>
<evidence type="ECO:0000256" key="4">
    <source>
        <dbReference type="ARBA" id="ARBA00022803"/>
    </source>
</evidence>
<reference evidence="9 10" key="1">
    <citation type="submission" date="2016-11" db="EMBL/GenBank/DDBJ databases">
        <title>The macronuclear genome of Stentor coeruleus: a giant cell with tiny introns.</title>
        <authorList>
            <person name="Slabodnick M."/>
            <person name="Ruby J.G."/>
            <person name="Reiff S.B."/>
            <person name="Swart E.C."/>
            <person name="Gosai S."/>
            <person name="Prabakaran S."/>
            <person name="Witkowska E."/>
            <person name="Larue G.E."/>
            <person name="Fisher S."/>
            <person name="Freeman R.M."/>
            <person name="Gunawardena J."/>
            <person name="Chu W."/>
            <person name="Stover N.A."/>
            <person name="Gregory B.D."/>
            <person name="Nowacki M."/>
            <person name="Derisi J."/>
            <person name="Roy S.W."/>
            <person name="Marshall W.F."/>
            <person name="Sood P."/>
        </authorList>
    </citation>
    <scope>NUCLEOTIDE SEQUENCE [LARGE SCALE GENOMIC DNA]</scope>
    <source>
        <strain evidence="9">WM001</strain>
    </source>
</reference>
<feature type="domain" description="PPIase FKBP-type" evidence="8">
    <location>
        <begin position="252"/>
        <end position="328"/>
    </location>
</feature>
<dbReference type="PANTHER" id="PTHR46512">
    <property type="entry name" value="PEPTIDYLPROLYL ISOMERASE"/>
    <property type="match status" value="1"/>
</dbReference>
<dbReference type="SUPFAM" id="SSF48452">
    <property type="entry name" value="TPR-like"/>
    <property type="match status" value="1"/>
</dbReference>
<dbReference type="InterPro" id="IPR011990">
    <property type="entry name" value="TPR-like_helical_dom_sf"/>
</dbReference>